<evidence type="ECO:0000256" key="1">
    <source>
        <dbReference type="SAM" id="MobiDB-lite"/>
    </source>
</evidence>
<gene>
    <name evidence="2" type="ORF">SPARVUS_LOCUS7073734</name>
</gene>
<dbReference type="EMBL" id="CATNWA010014306">
    <property type="protein sequence ID" value="CAI9570258.1"/>
    <property type="molecule type" value="Genomic_DNA"/>
</dbReference>
<proteinExistence type="predicted"/>
<dbReference type="Proteomes" id="UP001162483">
    <property type="component" value="Unassembled WGS sequence"/>
</dbReference>
<evidence type="ECO:0000313" key="2">
    <source>
        <dbReference type="EMBL" id="CAI9570258.1"/>
    </source>
</evidence>
<accession>A0ABN9DFN9</accession>
<keyword evidence="3" id="KW-1185">Reference proteome</keyword>
<name>A0ABN9DFN9_9NEOB</name>
<reference evidence="2" key="1">
    <citation type="submission" date="2023-05" db="EMBL/GenBank/DDBJ databases">
        <authorList>
            <person name="Stuckert A."/>
        </authorList>
    </citation>
    <scope>NUCLEOTIDE SEQUENCE</scope>
</reference>
<evidence type="ECO:0000313" key="3">
    <source>
        <dbReference type="Proteomes" id="UP001162483"/>
    </source>
</evidence>
<organism evidence="2 3">
    <name type="scientific">Staurois parvus</name>
    <dbReference type="NCBI Taxonomy" id="386267"/>
    <lineage>
        <taxon>Eukaryota</taxon>
        <taxon>Metazoa</taxon>
        <taxon>Chordata</taxon>
        <taxon>Craniata</taxon>
        <taxon>Vertebrata</taxon>
        <taxon>Euteleostomi</taxon>
        <taxon>Amphibia</taxon>
        <taxon>Batrachia</taxon>
        <taxon>Anura</taxon>
        <taxon>Neobatrachia</taxon>
        <taxon>Ranoidea</taxon>
        <taxon>Ranidae</taxon>
        <taxon>Staurois</taxon>
    </lineage>
</organism>
<protein>
    <submittedName>
        <fullName evidence="2">Uncharacterized protein</fullName>
    </submittedName>
</protein>
<comment type="caution">
    <text evidence="2">The sequence shown here is derived from an EMBL/GenBank/DDBJ whole genome shotgun (WGS) entry which is preliminary data.</text>
</comment>
<feature type="region of interest" description="Disordered" evidence="1">
    <location>
        <begin position="1"/>
        <end position="30"/>
    </location>
</feature>
<sequence>MRHCKADSYKSGSQRQRHDGNCNSSTARGPQFDTSVVKLQVPSCLCLWESCL</sequence>
<feature type="compositionally biased region" description="Polar residues" evidence="1">
    <location>
        <begin position="21"/>
        <end position="30"/>
    </location>
</feature>